<sequence>MTLTERDREAQVTEQAWLPRGVDAHRPTEARVHDYALGGKDNYAIDRAYAHKLMSLVPGIGRPIVENSRFARRAIRHLRDAGIRQFLEIGCGLPRQGNVHEVAGPDAAVVYVDYDPVAVSHFQAVLPSTGPARAIRADATRPAEVLSHPVVGEVIDFAEPVGLLTTYFFHLVTPEDDPARILREFREPLASGSHLVLSHPTLDFLAEEEIAAVREVFAELRERVTVRGRAEVAALFDGFDLLDPGVVEAPRWRPDRPYRMSAGRLLAGVGRKA</sequence>
<gene>
    <name evidence="1" type="ORF">Airi01_056740</name>
</gene>
<dbReference type="InterPro" id="IPR006764">
    <property type="entry name" value="SAM_dep_MeTrfase_SAV2177_type"/>
</dbReference>
<protein>
    <recommendedName>
        <fullName evidence="3">S-adenosyl methyltransferase</fullName>
    </recommendedName>
</protein>
<organism evidence="1 2">
    <name type="scientific">Actinoallomurus iriomotensis</name>
    <dbReference type="NCBI Taxonomy" id="478107"/>
    <lineage>
        <taxon>Bacteria</taxon>
        <taxon>Bacillati</taxon>
        <taxon>Actinomycetota</taxon>
        <taxon>Actinomycetes</taxon>
        <taxon>Streptosporangiales</taxon>
        <taxon>Thermomonosporaceae</taxon>
        <taxon>Actinoallomurus</taxon>
    </lineage>
</organism>
<evidence type="ECO:0000313" key="1">
    <source>
        <dbReference type="EMBL" id="GLY77407.1"/>
    </source>
</evidence>
<name>A0A9W6VSD5_9ACTN</name>
<evidence type="ECO:0000313" key="2">
    <source>
        <dbReference type="Proteomes" id="UP001165135"/>
    </source>
</evidence>
<comment type="caution">
    <text evidence="1">The sequence shown here is derived from an EMBL/GenBank/DDBJ whole genome shotgun (WGS) entry which is preliminary data.</text>
</comment>
<dbReference type="Gene3D" id="3.40.50.150">
    <property type="entry name" value="Vaccinia Virus protein VP39"/>
    <property type="match status" value="1"/>
</dbReference>
<accession>A0A9W6VSD5</accession>
<dbReference type="AlphaFoldDB" id="A0A9W6VSD5"/>
<evidence type="ECO:0008006" key="3">
    <source>
        <dbReference type="Google" id="ProtNLM"/>
    </source>
</evidence>
<dbReference type="Pfam" id="PF04672">
    <property type="entry name" value="Methyltransf_19"/>
    <property type="match status" value="1"/>
</dbReference>
<dbReference type="EMBL" id="BSTJ01000007">
    <property type="protein sequence ID" value="GLY77407.1"/>
    <property type="molecule type" value="Genomic_DNA"/>
</dbReference>
<dbReference type="SUPFAM" id="SSF53335">
    <property type="entry name" value="S-adenosyl-L-methionine-dependent methyltransferases"/>
    <property type="match status" value="1"/>
</dbReference>
<proteinExistence type="predicted"/>
<dbReference type="PIRSF" id="PIRSF017393">
    <property type="entry name" value="MTase_SAV2177"/>
    <property type="match status" value="1"/>
</dbReference>
<dbReference type="InterPro" id="IPR029063">
    <property type="entry name" value="SAM-dependent_MTases_sf"/>
</dbReference>
<reference evidence="1" key="1">
    <citation type="submission" date="2023-03" db="EMBL/GenBank/DDBJ databases">
        <title>Actinoallomurus iriomotensis NBRC 103681.</title>
        <authorList>
            <person name="Ichikawa N."/>
            <person name="Sato H."/>
            <person name="Tonouchi N."/>
        </authorList>
    </citation>
    <scope>NUCLEOTIDE SEQUENCE</scope>
    <source>
        <strain evidence="1">NBRC 103681</strain>
    </source>
</reference>
<dbReference type="Proteomes" id="UP001165135">
    <property type="component" value="Unassembled WGS sequence"/>
</dbReference>